<organism evidence="1 2">
    <name type="scientific">Candidatus Blautia avicola</name>
    <dbReference type="NCBI Taxonomy" id="2838483"/>
    <lineage>
        <taxon>Bacteria</taxon>
        <taxon>Bacillati</taxon>
        <taxon>Bacillota</taxon>
        <taxon>Clostridia</taxon>
        <taxon>Lachnospirales</taxon>
        <taxon>Lachnospiraceae</taxon>
        <taxon>Blautia</taxon>
    </lineage>
</organism>
<reference evidence="1" key="2">
    <citation type="submission" date="2021-04" db="EMBL/GenBank/DDBJ databases">
        <authorList>
            <person name="Gilroy R."/>
        </authorList>
    </citation>
    <scope>NUCLEOTIDE SEQUENCE</scope>
    <source>
        <strain evidence="1">ChiBcec6-4105</strain>
    </source>
</reference>
<evidence type="ECO:0000313" key="2">
    <source>
        <dbReference type="Proteomes" id="UP000823892"/>
    </source>
</evidence>
<name>A0A9D2TXK3_9FIRM</name>
<dbReference type="EMBL" id="DWUY01000085">
    <property type="protein sequence ID" value="HJD28123.1"/>
    <property type="molecule type" value="Genomic_DNA"/>
</dbReference>
<accession>A0A9D2TXK3</accession>
<evidence type="ECO:0000313" key="1">
    <source>
        <dbReference type="EMBL" id="HJD28123.1"/>
    </source>
</evidence>
<protein>
    <submittedName>
        <fullName evidence="1">Uncharacterized protein</fullName>
    </submittedName>
</protein>
<dbReference type="AlphaFoldDB" id="A0A9D2TXK3"/>
<sequence length="81" mass="9111">MSLLETKEYFDKICTAQALILPILSALLRKDSFGVYPSLSFLLIAMKFRKDVLLFLPVQVSNTLPAVRRPGSEEGLDVRII</sequence>
<gene>
    <name evidence="1" type="ORF">H9914_03880</name>
</gene>
<reference evidence="1" key="1">
    <citation type="journal article" date="2021" name="PeerJ">
        <title>Extensive microbial diversity within the chicken gut microbiome revealed by metagenomics and culture.</title>
        <authorList>
            <person name="Gilroy R."/>
            <person name="Ravi A."/>
            <person name="Getino M."/>
            <person name="Pursley I."/>
            <person name="Horton D.L."/>
            <person name="Alikhan N.F."/>
            <person name="Baker D."/>
            <person name="Gharbi K."/>
            <person name="Hall N."/>
            <person name="Watson M."/>
            <person name="Adriaenssens E.M."/>
            <person name="Foster-Nyarko E."/>
            <person name="Jarju S."/>
            <person name="Secka A."/>
            <person name="Antonio M."/>
            <person name="Oren A."/>
            <person name="Chaudhuri R.R."/>
            <person name="La Ragione R."/>
            <person name="Hildebrand F."/>
            <person name="Pallen M.J."/>
        </authorList>
    </citation>
    <scope>NUCLEOTIDE SEQUENCE</scope>
    <source>
        <strain evidence="1">ChiBcec6-4105</strain>
    </source>
</reference>
<proteinExistence type="predicted"/>
<comment type="caution">
    <text evidence="1">The sequence shown here is derived from an EMBL/GenBank/DDBJ whole genome shotgun (WGS) entry which is preliminary data.</text>
</comment>
<dbReference type="Proteomes" id="UP000823892">
    <property type="component" value="Unassembled WGS sequence"/>
</dbReference>